<comment type="caution">
    <text evidence="1">The sequence shown here is derived from an EMBL/GenBank/DDBJ whole genome shotgun (WGS) entry which is preliminary data.</text>
</comment>
<dbReference type="InterPro" id="IPR007253">
    <property type="entry name" value="Cell_wall-bd_2"/>
</dbReference>
<evidence type="ECO:0000313" key="2">
    <source>
        <dbReference type="Proteomes" id="UP000298460"/>
    </source>
</evidence>
<dbReference type="EMBL" id="SPQQ01000001">
    <property type="protein sequence ID" value="TGE39453.1"/>
    <property type="molecule type" value="Genomic_DNA"/>
</dbReference>
<dbReference type="AlphaFoldDB" id="A0A4Z0RBT5"/>
<evidence type="ECO:0000313" key="1">
    <source>
        <dbReference type="EMBL" id="TGE39453.1"/>
    </source>
</evidence>
<name>A0A4Z0RBT5_9FIRM</name>
<gene>
    <name evidence="1" type="ORF">E4K67_00080</name>
</gene>
<accession>A0A4Z0RBT5</accession>
<keyword evidence="2" id="KW-1185">Reference proteome</keyword>
<organism evidence="1 2">
    <name type="scientific">Desulfosporosinus fructosivorans</name>
    <dbReference type="NCBI Taxonomy" id="2018669"/>
    <lineage>
        <taxon>Bacteria</taxon>
        <taxon>Bacillati</taxon>
        <taxon>Bacillota</taxon>
        <taxon>Clostridia</taxon>
        <taxon>Eubacteriales</taxon>
        <taxon>Desulfitobacteriaceae</taxon>
        <taxon>Desulfosporosinus</taxon>
    </lineage>
</organism>
<proteinExistence type="predicted"/>
<sequence>MLLKVCEGRFYIETEVTSKGVAFFLSFIQDRYAISLAVAQYFDLSGQSVCIATGNNFPDALTGSVYAANFDAPIIFE</sequence>
<protein>
    <submittedName>
        <fullName evidence="1">Cell wall-binding repeat-containing protein</fullName>
    </submittedName>
</protein>
<reference evidence="1 2" key="1">
    <citation type="submission" date="2019-03" db="EMBL/GenBank/DDBJ databases">
        <title>Draft Genome Sequence of Desulfosporosinus fructosivorans Strain 63.6F, Isolated from Marine Sediment in the Baltic Sea.</title>
        <authorList>
            <person name="Hausmann B."/>
            <person name="Vandieken V."/>
            <person name="Pjevac P."/>
            <person name="Schreck K."/>
            <person name="Herbold C.W."/>
            <person name="Loy A."/>
        </authorList>
    </citation>
    <scope>NUCLEOTIDE SEQUENCE [LARGE SCALE GENOMIC DNA]</scope>
    <source>
        <strain evidence="1 2">63.6F</strain>
    </source>
</reference>
<dbReference type="Proteomes" id="UP000298460">
    <property type="component" value="Unassembled WGS sequence"/>
</dbReference>
<dbReference type="Pfam" id="PF04122">
    <property type="entry name" value="CW_binding_2"/>
    <property type="match status" value="1"/>
</dbReference>